<evidence type="ECO:0000313" key="3">
    <source>
        <dbReference type="Proteomes" id="UP001163046"/>
    </source>
</evidence>
<dbReference type="AlphaFoldDB" id="A0A9X0A4J6"/>
<gene>
    <name evidence="2" type="ORF">OS493_008155</name>
</gene>
<protein>
    <submittedName>
        <fullName evidence="2">Uncharacterized protein</fullName>
    </submittedName>
</protein>
<comment type="caution">
    <text evidence="2">The sequence shown here is derived from an EMBL/GenBank/DDBJ whole genome shotgun (WGS) entry which is preliminary data.</text>
</comment>
<name>A0A9X0A4J6_9CNID</name>
<dbReference type="Proteomes" id="UP001163046">
    <property type="component" value="Unassembled WGS sequence"/>
</dbReference>
<accession>A0A9X0A4J6</accession>
<evidence type="ECO:0000256" key="1">
    <source>
        <dbReference type="SAM" id="MobiDB-lite"/>
    </source>
</evidence>
<proteinExistence type="predicted"/>
<sequence>MAKRLGRLKERFMSKLRRPFHYKRRVHKNKDGLSEPIVNSSECETHDTNPRKSVSYNCLKADQNNRNNNNADSPCFQRGGLFSVEEHELETSDANRTFETAEEEEELSQMKQPQAQTRRRSSAFQRLMNWVKPEHRRHAICEQMEREIETSGVSLRQYRKFLTTTYILYDLKML</sequence>
<reference evidence="2" key="1">
    <citation type="submission" date="2023-01" db="EMBL/GenBank/DDBJ databases">
        <title>Genome assembly of the deep-sea coral Lophelia pertusa.</title>
        <authorList>
            <person name="Herrera S."/>
            <person name="Cordes E."/>
        </authorList>
    </citation>
    <scope>NUCLEOTIDE SEQUENCE</scope>
    <source>
        <strain evidence="2">USNM1676648</strain>
        <tissue evidence="2">Polyp</tissue>
    </source>
</reference>
<organism evidence="2 3">
    <name type="scientific">Desmophyllum pertusum</name>
    <dbReference type="NCBI Taxonomy" id="174260"/>
    <lineage>
        <taxon>Eukaryota</taxon>
        <taxon>Metazoa</taxon>
        <taxon>Cnidaria</taxon>
        <taxon>Anthozoa</taxon>
        <taxon>Hexacorallia</taxon>
        <taxon>Scleractinia</taxon>
        <taxon>Caryophylliina</taxon>
        <taxon>Caryophylliidae</taxon>
        <taxon>Desmophyllum</taxon>
    </lineage>
</organism>
<keyword evidence="3" id="KW-1185">Reference proteome</keyword>
<dbReference type="EMBL" id="MU825399">
    <property type="protein sequence ID" value="KAJ7392915.1"/>
    <property type="molecule type" value="Genomic_DNA"/>
</dbReference>
<feature type="region of interest" description="Disordered" evidence="1">
    <location>
        <begin position="27"/>
        <end position="52"/>
    </location>
</feature>
<dbReference type="OrthoDB" id="5956606at2759"/>
<evidence type="ECO:0000313" key="2">
    <source>
        <dbReference type="EMBL" id="KAJ7392915.1"/>
    </source>
</evidence>
<feature type="region of interest" description="Disordered" evidence="1">
    <location>
        <begin position="98"/>
        <end position="121"/>
    </location>
</feature>